<feature type="region of interest" description="Disordered" evidence="1">
    <location>
        <begin position="15"/>
        <end position="37"/>
    </location>
</feature>
<feature type="compositionally biased region" description="Low complexity" evidence="1">
    <location>
        <begin position="23"/>
        <end position="36"/>
    </location>
</feature>
<reference evidence="3" key="1">
    <citation type="journal article" date="2019" name="Int. J. Syst. Evol. Microbiol.">
        <title>The Global Catalogue of Microorganisms (GCM) 10K type strain sequencing project: providing services to taxonomists for standard genome sequencing and annotation.</title>
        <authorList>
            <consortium name="The Broad Institute Genomics Platform"/>
            <consortium name="The Broad Institute Genome Sequencing Center for Infectious Disease"/>
            <person name="Wu L."/>
            <person name="Ma J."/>
        </authorList>
    </citation>
    <scope>NUCLEOTIDE SEQUENCE [LARGE SCALE GENOMIC DNA]</scope>
    <source>
        <strain evidence="3">CGMCC 4.1641</strain>
    </source>
</reference>
<comment type="caution">
    <text evidence="2">The sequence shown here is derived from an EMBL/GenBank/DDBJ whole genome shotgun (WGS) entry which is preliminary data.</text>
</comment>
<accession>A0ABW0A4V3</accession>
<name>A0ABW0A4V3_9ACTN</name>
<evidence type="ECO:0000313" key="2">
    <source>
        <dbReference type="EMBL" id="MFC5148534.1"/>
    </source>
</evidence>
<proteinExistence type="predicted"/>
<dbReference type="EMBL" id="JBHSKJ010000019">
    <property type="protein sequence ID" value="MFC5148534.1"/>
    <property type="molecule type" value="Genomic_DNA"/>
</dbReference>
<protein>
    <submittedName>
        <fullName evidence="2">Uncharacterized protein</fullName>
    </submittedName>
</protein>
<keyword evidence="3" id="KW-1185">Reference proteome</keyword>
<gene>
    <name evidence="2" type="ORF">ACFPP6_28100</name>
</gene>
<organism evidence="2 3">
    <name type="scientific">Streptomyces aureoversilis</name>
    <dbReference type="NCBI Taxonomy" id="67277"/>
    <lineage>
        <taxon>Bacteria</taxon>
        <taxon>Bacillati</taxon>
        <taxon>Actinomycetota</taxon>
        <taxon>Actinomycetes</taxon>
        <taxon>Kitasatosporales</taxon>
        <taxon>Streptomycetaceae</taxon>
        <taxon>Streptomyces</taxon>
    </lineage>
</organism>
<dbReference type="Proteomes" id="UP001596222">
    <property type="component" value="Unassembled WGS sequence"/>
</dbReference>
<evidence type="ECO:0000313" key="3">
    <source>
        <dbReference type="Proteomes" id="UP001596222"/>
    </source>
</evidence>
<sequence length="165" mass="17944">MHFHGYLWTGDKAVHDKESVRRPPSSTEPASTSPPEVVQRYREAVTEWRVTGVPPMQTAHWLLKPAAFVRGTWDDPGRAAAWLGDRLVEHAPRFAAKADRGSARQAALVAAAAERLGWGGDVSHGFYLEQPVFLSLALVTCSPNRAMADQPCPAGQGAEIHRPGS</sequence>
<evidence type="ECO:0000256" key="1">
    <source>
        <dbReference type="SAM" id="MobiDB-lite"/>
    </source>
</evidence>
<dbReference type="RefSeq" id="WP_382048004.1">
    <property type="nucleotide sequence ID" value="NZ_JBHSKJ010000019.1"/>
</dbReference>